<evidence type="ECO:0000256" key="2">
    <source>
        <dbReference type="ARBA" id="ARBA00022763"/>
    </source>
</evidence>
<dbReference type="Gene3D" id="3.30.565.10">
    <property type="entry name" value="Histidine kinase-like ATPase, C-terminal domain"/>
    <property type="match status" value="1"/>
</dbReference>
<dbReference type="RefSeq" id="WP_153724324.1">
    <property type="nucleotide sequence ID" value="NZ_CP045875.1"/>
</dbReference>
<dbReference type="HAMAP" id="MF_00149">
    <property type="entry name" value="DNA_mis_repair"/>
    <property type="match status" value="1"/>
</dbReference>
<dbReference type="InterPro" id="IPR014790">
    <property type="entry name" value="MutL_C"/>
</dbReference>
<dbReference type="AlphaFoldDB" id="A0A5Q2MWG6"/>
<proteinExistence type="inferred from homology"/>
<dbReference type="PROSITE" id="PS00058">
    <property type="entry name" value="DNA_MISMATCH_REPAIR_1"/>
    <property type="match status" value="1"/>
</dbReference>
<dbReference type="InterPro" id="IPR037198">
    <property type="entry name" value="MutL_C_sf"/>
</dbReference>
<dbReference type="OrthoDB" id="9763467at2"/>
<name>A0A5Q2MWG6_9FIRM</name>
<keyword evidence="2 4" id="KW-0227">DNA damage</keyword>
<dbReference type="Pfam" id="PF08676">
    <property type="entry name" value="MutL_C"/>
    <property type="match status" value="1"/>
</dbReference>
<dbReference type="GO" id="GO:0030983">
    <property type="term" value="F:mismatched DNA binding"/>
    <property type="evidence" value="ECO:0007669"/>
    <property type="project" value="InterPro"/>
</dbReference>
<feature type="compositionally biased region" description="Basic and acidic residues" evidence="5">
    <location>
        <begin position="369"/>
        <end position="383"/>
    </location>
</feature>
<evidence type="ECO:0000256" key="5">
    <source>
        <dbReference type="SAM" id="MobiDB-lite"/>
    </source>
</evidence>
<evidence type="ECO:0000259" key="6">
    <source>
        <dbReference type="SMART" id="SM00853"/>
    </source>
</evidence>
<keyword evidence="3 4" id="KW-0234">DNA repair</keyword>
<dbReference type="GO" id="GO:0016887">
    <property type="term" value="F:ATP hydrolysis activity"/>
    <property type="evidence" value="ECO:0007669"/>
    <property type="project" value="InterPro"/>
</dbReference>
<protein>
    <recommendedName>
        <fullName evidence="4">DNA mismatch repair protein MutL</fullName>
    </recommendedName>
</protein>
<feature type="region of interest" description="Disordered" evidence="5">
    <location>
        <begin position="349"/>
        <end position="390"/>
    </location>
</feature>
<sequence>MGLIKRLDSHTINQIAAGEVVERPASIVKELMENAFDAQASRIDIELQEGGKEKIAIVDNGMGMEEVDLALSIERHATSKIASASDLLSIATLGFRGEALPSIASVSRLEITTRRKELDQGYRLRVEGGTVFPIERVGTAPGTKVYVEDLFYNTPARKKFLRSSAAESAACGEVIHRLALSHPHIALSLRQGKQITFRTAGNNKTIEVISSVYGKEPLEYLLEIDETMTETGWRLHGYIGQPALNRPNRNHQNWFVNGRWIRCLALTKALEEAYEGTLPLHRFPFYVLYLTIPSEHLDVNAHPTKQEIKFNREKEISRFIYDKIYQRLQQRSLARPLWSTKTELPSIKTQSKSSYPVGSYQEVSPQEKSFSEARDKPFPERPVEPYLSFEQKDNKNHKKEIILREKAIDFYKESNDAMKTLEIAQGSKESAPATLDPALSQQQEQITLKAEQIQKWIPLAQFRSSYIIAEAEEGLYIIDQHAAHERVLYHQLVKKAESSTEQKESQQLLLPQSLSFTPMEFQTLLENLELLRDVGFILEHFGGYTFLVRAVPVTLPIGEEESYLRQFISKVMNGSARDRRWVHKAALESLACQSAVKAGQRLSYSEMTSLLQALAQLEGTDTCPHGRPYLIRIGLKELEGKFHRT</sequence>
<dbReference type="InterPro" id="IPR014721">
    <property type="entry name" value="Ribsml_uS5_D2-typ_fold_subgr"/>
</dbReference>
<dbReference type="InterPro" id="IPR036890">
    <property type="entry name" value="HATPase_C_sf"/>
</dbReference>
<dbReference type="Gene3D" id="3.30.1370.100">
    <property type="entry name" value="MutL, C-terminal domain, regulatory subdomain"/>
    <property type="match status" value="1"/>
</dbReference>
<dbReference type="InterPro" id="IPR020667">
    <property type="entry name" value="DNA_mismatch_repair_MutL"/>
</dbReference>
<dbReference type="CDD" id="cd16926">
    <property type="entry name" value="HATPase_MutL-MLH-PMS-like"/>
    <property type="match status" value="1"/>
</dbReference>
<dbReference type="NCBIfam" id="TIGR00585">
    <property type="entry name" value="mutl"/>
    <property type="match status" value="1"/>
</dbReference>
<dbReference type="GO" id="GO:0032300">
    <property type="term" value="C:mismatch repair complex"/>
    <property type="evidence" value="ECO:0007669"/>
    <property type="project" value="InterPro"/>
</dbReference>
<dbReference type="GO" id="GO:0005524">
    <property type="term" value="F:ATP binding"/>
    <property type="evidence" value="ECO:0007669"/>
    <property type="project" value="InterPro"/>
</dbReference>
<dbReference type="KEGG" id="hcv:FTV88_0645"/>
<dbReference type="InterPro" id="IPR014762">
    <property type="entry name" value="DNA_mismatch_repair_CS"/>
</dbReference>
<dbReference type="InterPro" id="IPR042120">
    <property type="entry name" value="MutL_C_dimsub"/>
</dbReference>
<dbReference type="GO" id="GO:0140664">
    <property type="term" value="F:ATP-dependent DNA damage sensor activity"/>
    <property type="evidence" value="ECO:0007669"/>
    <property type="project" value="InterPro"/>
</dbReference>
<comment type="similarity">
    <text evidence="1 4">Belongs to the DNA mismatch repair MutL/HexB family.</text>
</comment>
<dbReference type="InterPro" id="IPR002099">
    <property type="entry name" value="MutL/Mlh/PMS"/>
</dbReference>
<dbReference type="SMART" id="SM01340">
    <property type="entry name" value="DNA_mis_repair"/>
    <property type="match status" value="1"/>
</dbReference>
<dbReference type="SUPFAM" id="SSF118116">
    <property type="entry name" value="DNA mismatch repair protein MutL"/>
    <property type="match status" value="1"/>
</dbReference>
<organism evidence="8 9">
    <name type="scientific">Heliorestis convoluta</name>
    <dbReference type="NCBI Taxonomy" id="356322"/>
    <lineage>
        <taxon>Bacteria</taxon>
        <taxon>Bacillati</taxon>
        <taxon>Bacillota</taxon>
        <taxon>Clostridia</taxon>
        <taxon>Eubacteriales</taxon>
        <taxon>Heliobacteriaceae</taxon>
        <taxon>Heliorestis</taxon>
    </lineage>
</organism>
<dbReference type="PANTHER" id="PTHR10073:SF12">
    <property type="entry name" value="DNA MISMATCH REPAIR PROTEIN MLH1"/>
    <property type="match status" value="1"/>
</dbReference>
<dbReference type="PANTHER" id="PTHR10073">
    <property type="entry name" value="DNA MISMATCH REPAIR PROTEIN MLH, PMS, MUTL"/>
    <property type="match status" value="1"/>
</dbReference>
<dbReference type="InterPro" id="IPR038973">
    <property type="entry name" value="MutL/Mlh/Pms-like"/>
</dbReference>
<dbReference type="Proteomes" id="UP000366051">
    <property type="component" value="Chromosome"/>
</dbReference>
<dbReference type="Gene3D" id="3.30.230.10">
    <property type="match status" value="1"/>
</dbReference>
<evidence type="ECO:0000256" key="4">
    <source>
        <dbReference type="HAMAP-Rule" id="MF_00149"/>
    </source>
</evidence>
<dbReference type="Pfam" id="PF01119">
    <property type="entry name" value="DNA_mis_repair"/>
    <property type="match status" value="1"/>
</dbReference>
<reference evidence="9" key="1">
    <citation type="submission" date="2019-11" db="EMBL/GenBank/DDBJ databases">
        <title>Genome sequence of Heliorestis convoluta strain HH, an alkaliphilic and minimalistic phototrophic bacterium from a soda lake in Egypt.</title>
        <authorList>
            <person name="Dewey E.D."/>
            <person name="Stokes L.M."/>
            <person name="Burchell B.M."/>
            <person name="Shaffer K.N."/>
            <person name="Huntington A.M."/>
            <person name="Baker J.M."/>
            <person name="Nadendla S."/>
            <person name="Giglio M.G."/>
            <person name="Touchman J.W."/>
            <person name="Blankenship R.E."/>
            <person name="Madigan M.T."/>
            <person name="Sattley W.M."/>
        </authorList>
    </citation>
    <scope>NUCLEOTIDE SEQUENCE [LARGE SCALE GENOMIC DNA]</scope>
    <source>
        <strain evidence="9">HH</strain>
    </source>
</reference>
<dbReference type="InterPro" id="IPR020568">
    <property type="entry name" value="Ribosomal_Su5_D2-typ_SF"/>
</dbReference>
<accession>A0A5Q2MWG6</accession>
<dbReference type="InterPro" id="IPR042121">
    <property type="entry name" value="MutL_C_regsub"/>
</dbReference>
<evidence type="ECO:0000256" key="3">
    <source>
        <dbReference type="ARBA" id="ARBA00023204"/>
    </source>
</evidence>
<dbReference type="InterPro" id="IPR013507">
    <property type="entry name" value="DNA_mismatch_S5_2-like"/>
</dbReference>
<keyword evidence="9" id="KW-1185">Reference proteome</keyword>
<feature type="domain" description="DNA mismatch repair protein S5" evidence="7">
    <location>
        <begin position="209"/>
        <end position="329"/>
    </location>
</feature>
<dbReference type="GO" id="GO:0006298">
    <property type="term" value="P:mismatch repair"/>
    <property type="evidence" value="ECO:0007669"/>
    <property type="project" value="UniProtKB-UniRule"/>
</dbReference>
<comment type="function">
    <text evidence="4">This protein is involved in the repair of mismatches in DNA. It is required for dam-dependent methyl-directed DNA mismatch repair. May act as a 'molecular matchmaker', a protein that promotes the formation of a stable complex between two or more DNA-binding proteins in an ATP-dependent manner without itself being part of a final effector complex.</text>
</comment>
<gene>
    <name evidence="4 8" type="primary">mutL</name>
    <name evidence="8" type="ORF">FTV88_0645</name>
</gene>
<dbReference type="Gene3D" id="3.30.1540.20">
    <property type="entry name" value="MutL, C-terminal domain, dimerisation subdomain"/>
    <property type="match status" value="1"/>
</dbReference>
<dbReference type="FunFam" id="3.30.565.10:FF:000003">
    <property type="entry name" value="DNA mismatch repair endonuclease MutL"/>
    <property type="match status" value="1"/>
</dbReference>
<dbReference type="SUPFAM" id="SSF55874">
    <property type="entry name" value="ATPase domain of HSP90 chaperone/DNA topoisomerase II/histidine kinase"/>
    <property type="match status" value="1"/>
</dbReference>
<evidence type="ECO:0000313" key="9">
    <source>
        <dbReference type="Proteomes" id="UP000366051"/>
    </source>
</evidence>
<evidence type="ECO:0000259" key="7">
    <source>
        <dbReference type="SMART" id="SM01340"/>
    </source>
</evidence>
<feature type="domain" description="MutL C-terminal dimerisation" evidence="6">
    <location>
        <begin position="458"/>
        <end position="602"/>
    </location>
</feature>
<dbReference type="Pfam" id="PF13589">
    <property type="entry name" value="HATPase_c_3"/>
    <property type="match status" value="1"/>
</dbReference>
<evidence type="ECO:0000313" key="8">
    <source>
        <dbReference type="EMBL" id="QGG46824.1"/>
    </source>
</evidence>
<dbReference type="CDD" id="cd00782">
    <property type="entry name" value="MutL_Trans"/>
    <property type="match status" value="1"/>
</dbReference>
<evidence type="ECO:0000256" key="1">
    <source>
        <dbReference type="ARBA" id="ARBA00006082"/>
    </source>
</evidence>
<dbReference type="SMART" id="SM00853">
    <property type="entry name" value="MutL_C"/>
    <property type="match status" value="1"/>
</dbReference>
<dbReference type="EMBL" id="CP045875">
    <property type="protein sequence ID" value="QGG46824.1"/>
    <property type="molecule type" value="Genomic_DNA"/>
</dbReference>
<dbReference type="SUPFAM" id="SSF54211">
    <property type="entry name" value="Ribosomal protein S5 domain 2-like"/>
    <property type="match status" value="1"/>
</dbReference>
<feature type="compositionally biased region" description="Polar residues" evidence="5">
    <location>
        <begin position="349"/>
        <end position="368"/>
    </location>
</feature>